<reference evidence="3 4" key="1">
    <citation type="submission" date="2020-08" db="EMBL/GenBank/DDBJ databases">
        <authorList>
            <person name="Newling K."/>
            <person name="Davey J."/>
            <person name="Forrester S."/>
        </authorList>
    </citation>
    <scope>NUCLEOTIDE SEQUENCE [LARGE SCALE GENOMIC DNA]</scope>
    <source>
        <strain evidence="4">Crithidia deanei Carvalho (ATCC PRA-265)</strain>
    </source>
</reference>
<dbReference type="GO" id="GO:0006508">
    <property type="term" value="P:proteolysis"/>
    <property type="evidence" value="ECO:0007669"/>
    <property type="project" value="InterPro"/>
</dbReference>
<accession>A0A7G2CNU5</accession>
<organism evidence="3 4">
    <name type="scientific">Angomonas deanei</name>
    <dbReference type="NCBI Taxonomy" id="59799"/>
    <lineage>
        <taxon>Eukaryota</taxon>
        <taxon>Discoba</taxon>
        <taxon>Euglenozoa</taxon>
        <taxon>Kinetoplastea</taxon>
        <taxon>Metakinetoplastina</taxon>
        <taxon>Trypanosomatida</taxon>
        <taxon>Trypanosomatidae</taxon>
        <taxon>Strigomonadinae</taxon>
        <taxon>Angomonas</taxon>
    </lineage>
</organism>
<dbReference type="VEuPathDB" id="TriTrypDB:ADEAN_000814600"/>
<evidence type="ECO:0000256" key="1">
    <source>
        <dbReference type="ARBA" id="ARBA00009005"/>
    </source>
</evidence>
<comment type="similarity">
    <text evidence="1">Belongs to the peptidase C14B family.</text>
</comment>
<dbReference type="SUPFAM" id="SSF52129">
    <property type="entry name" value="Caspase-like"/>
    <property type="match status" value="1"/>
</dbReference>
<evidence type="ECO:0000313" key="4">
    <source>
        <dbReference type="Proteomes" id="UP000515908"/>
    </source>
</evidence>
<dbReference type="GO" id="GO:0005737">
    <property type="term" value="C:cytoplasm"/>
    <property type="evidence" value="ECO:0007669"/>
    <property type="project" value="TreeGrafter"/>
</dbReference>
<name>A0A7G2CNU5_9TRYP</name>
<evidence type="ECO:0000259" key="2">
    <source>
        <dbReference type="Pfam" id="PF00656"/>
    </source>
</evidence>
<dbReference type="InterPro" id="IPR011600">
    <property type="entry name" value="Pept_C14_caspase"/>
</dbReference>
<dbReference type="Gene3D" id="3.40.50.12660">
    <property type="match status" value="1"/>
</dbReference>
<feature type="domain" description="Peptidase C14 caspase" evidence="2">
    <location>
        <begin position="87"/>
        <end position="339"/>
    </location>
</feature>
<dbReference type="GO" id="GO:0004197">
    <property type="term" value="F:cysteine-type endopeptidase activity"/>
    <property type="evidence" value="ECO:0007669"/>
    <property type="project" value="InterPro"/>
</dbReference>
<dbReference type="InterPro" id="IPR050452">
    <property type="entry name" value="Metacaspase"/>
</dbReference>
<dbReference type="PANTHER" id="PTHR48104:SF30">
    <property type="entry name" value="METACASPASE-1"/>
    <property type="match status" value="1"/>
</dbReference>
<keyword evidence="4" id="KW-1185">Reference proteome</keyword>
<proteinExistence type="inferred from homology"/>
<dbReference type="PANTHER" id="PTHR48104">
    <property type="entry name" value="METACASPASE-4"/>
    <property type="match status" value="1"/>
</dbReference>
<dbReference type="Proteomes" id="UP000515908">
    <property type="component" value="Chromosome 18"/>
</dbReference>
<dbReference type="InterPro" id="IPR029030">
    <property type="entry name" value="Caspase-like_dom_sf"/>
</dbReference>
<gene>
    <name evidence="3" type="ORF">ADEAN_000814600</name>
</gene>
<protein>
    <submittedName>
        <fullName evidence="3">Caspase domain containing protein, putative</fullName>
    </submittedName>
</protein>
<sequence length="369" mass="41171">MGFNLNCIRNTIGGSCCAVGKTAEGGVDWVSVGKKAVAKAKPYTAQYIGEVERPEEVDIDDAFNHADEAETMKPYEVDQEYEDGNVRALLIGINYFGTSAELSGCVNDVKQELATFQQTGFPVDEMVILVDDDDFPNFTDYPTRWNIIRYMAWLVKGAEDGDVLFMHYSGHGSQTRSNDPFEEYDQVICPMDYTSAGCIVDDDIFNILCRNLPKGVRLTVLFDCCHSGTMMDLPYIYGFGSEEFDSAEESHMKQIRNDNFCYGDVLMISGCKDAQTSSDVNNTAKMGNGTTGAGGAGTQCLTYILLNTQNLTFYDVMLQTRKMLKKKKFDQVPQLSCSKPLDMSSKFSMTRTFDIDSRLMRTLPPQLQV</sequence>
<dbReference type="EMBL" id="LR877162">
    <property type="protein sequence ID" value="CAD2220624.1"/>
    <property type="molecule type" value="Genomic_DNA"/>
</dbReference>
<evidence type="ECO:0000313" key="3">
    <source>
        <dbReference type="EMBL" id="CAD2220624.1"/>
    </source>
</evidence>
<dbReference type="Pfam" id="PF00656">
    <property type="entry name" value="Peptidase_C14"/>
    <property type="match status" value="1"/>
</dbReference>
<dbReference type="AlphaFoldDB" id="A0A7G2CNU5"/>